<name>A0A8T8DVL6_9EURY</name>
<dbReference type="GeneID" id="62875572"/>
<keyword evidence="1" id="KW-0282">Flagellum</keyword>
<dbReference type="Pfam" id="PF01917">
    <property type="entry name" value="Flagellin_arch-type"/>
    <property type="match status" value="1"/>
</dbReference>
<gene>
    <name evidence="1" type="ORF">JMJ58_10570</name>
</gene>
<dbReference type="InterPro" id="IPR002774">
    <property type="entry name" value="Flagellin_arc-type"/>
</dbReference>
<accession>A0A8T8DVL6</accession>
<organism evidence="1 2">
    <name type="scientific">Haloterrigena salifodinae</name>
    <dbReference type="NCBI Taxonomy" id="2675099"/>
    <lineage>
        <taxon>Archaea</taxon>
        <taxon>Methanobacteriati</taxon>
        <taxon>Methanobacteriota</taxon>
        <taxon>Stenosarchaea group</taxon>
        <taxon>Halobacteria</taxon>
        <taxon>Halobacteriales</taxon>
        <taxon>Natrialbaceae</taxon>
        <taxon>Haloterrigena</taxon>
    </lineage>
</organism>
<keyword evidence="2" id="KW-1185">Reference proteome</keyword>
<dbReference type="GO" id="GO:0005198">
    <property type="term" value="F:structural molecule activity"/>
    <property type="evidence" value="ECO:0007669"/>
    <property type="project" value="InterPro"/>
</dbReference>
<dbReference type="PANTHER" id="PTHR42200:SF2">
    <property type="entry name" value="ARCHAEAL FLAGELLA-RELATED PROTEIN F"/>
    <property type="match status" value="1"/>
</dbReference>
<dbReference type="GO" id="GO:0097588">
    <property type="term" value="P:archaeal or bacterial-type flagellum-dependent cell motility"/>
    <property type="evidence" value="ECO:0007669"/>
    <property type="project" value="InterPro"/>
</dbReference>
<dbReference type="Proteomes" id="UP000637819">
    <property type="component" value="Chromosome"/>
</dbReference>
<evidence type="ECO:0000313" key="2">
    <source>
        <dbReference type="Proteomes" id="UP000637819"/>
    </source>
</evidence>
<reference evidence="1 2" key="1">
    <citation type="submission" date="2021-01" db="EMBL/GenBank/DDBJ databases">
        <title>Genome Sequence and Methylation Pattern of Haloterrigena salifodinae BOL5-1, An Extremely Halophilic Archaeon from a Bolivian Salt Mine.</title>
        <authorList>
            <person name="DasSarma P."/>
            <person name="Anton B.P."/>
            <person name="DasSarma S.L."/>
            <person name="von Ehrenheim H.A.L."/>
            <person name="Martinez F.L."/>
            <person name="Guzman D."/>
            <person name="Roberts R.J."/>
            <person name="DasSarma S."/>
        </authorList>
    </citation>
    <scope>NUCLEOTIDE SEQUENCE [LARGE SCALE GENOMIC DNA]</scope>
    <source>
        <strain evidence="1 2">BOL5-1</strain>
    </source>
</reference>
<protein>
    <submittedName>
        <fullName evidence="1">Flagellin</fullName>
    </submittedName>
</protein>
<keyword evidence="1" id="KW-0969">Cilium</keyword>
<dbReference type="Gene3D" id="2.60.40.1080">
    <property type="match status" value="1"/>
</dbReference>
<keyword evidence="1" id="KW-0966">Cell projection</keyword>
<proteinExistence type="predicted"/>
<dbReference type="PANTHER" id="PTHR42200">
    <property type="entry name" value="ARCHAEAL FLAGELLA-RELATED PROTEIN F-RELATED"/>
    <property type="match status" value="1"/>
</dbReference>
<dbReference type="RefSeq" id="WP_204746475.1">
    <property type="nucleotide sequence ID" value="NZ_CP069188.1"/>
</dbReference>
<dbReference type="OrthoDB" id="183655at2157"/>
<sequence>MVRASVVQLLLFTAAISAATLFAGSIATEAGLYAQSVEGEGARDVATIDGEISLINHPEAGTTYNETADNVTIYAKNVGGGSLEADAADLLIDGEYVRSVETRVLERADSLWREGAVLELTASASLEPGVHRAVVDADGARDRLEFEHRIAYWTSPDGQNGTATDCTAENCTVSLSESGGKLTLEMATELDQPNESVAYASSNETVATVDPENGTTDAAGTDSTTLYLHETGETTVTLDVGWDADEILIRVEE</sequence>
<dbReference type="KEGG" id="hsal:JMJ58_10570"/>
<dbReference type="AlphaFoldDB" id="A0A8T8DVL6"/>
<dbReference type="EMBL" id="CP069188">
    <property type="protein sequence ID" value="QRV13415.1"/>
    <property type="molecule type" value="Genomic_DNA"/>
</dbReference>
<evidence type="ECO:0000313" key="1">
    <source>
        <dbReference type="EMBL" id="QRV13415.1"/>
    </source>
</evidence>